<feature type="compositionally biased region" description="Polar residues" evidence="1">
    <location>
        <begin position="1574"/>
        <end position="1584"/>
    </location>
</feature>
<evidence type="ECO:0000313" key="3">
    <source>
        <dbReference type="Proteomes" id="UP000075881"/>
    </source>
</evidence>
<feature type="region of interest" description="Disordered" evidence="1">
    <location>
        <begin position="358"/>
        <end position="434"/>
    </location>
</feature>
<proteinExistence type="predicted"/>
<name>A0A182K6N7_9DIPT</name>
<dbReference type="VEuPathDB" id="VectorBase:ACHR006422"/>
<dbReference type="Proteomes" id="UP000075881">
    <property type="component" value="Unassembled WGS sequence"/>
</dbReference>
<sequence length="1830" mass="200892">MSEHATKFPLSIRPTRLPQPIDTTQRIRPRNCTAMDDFDSATYSIESEPDRKRIPLDDVILPTVRRSAIQIVSLSPRRQAKRSMPLSGDDNGTMQITKLVLKTPPGSPKRQSKTPGVLVKSIQTLAGPGLTGAGVNPRGTVVAKVNSVLTEKRNLAVAVADDPTTTSYRIIPILSPQNKDSKKEFEARRTEREHATHEFQDFLRESFKENKTPPSTPPLPVTVPSSSSAIEVTRSVESTGPSDIDSATYGVLQSKSIPKAGMDKLESVIEPKEQMKAIDPEYQQAMLEKEVYVVAPTPAARRSLLLETPKVPPSAVPSSGERTTIESINRPLGEKIGTTSVIQPPQVIQESHETVESEKATLVSNPVCPKPPPKSVTRLSANKTAMKEELKKKEKSYDPARAREFMKEQQAKRRLERKEPNGGTGSNVTSAAEKDLIKQRLETLRQSSQKLVSKNLQKVRTRSLSCAPNEGSNVNKQNPHKGKITSPAQTRNRTSAVRPTMGLRKFASTPALRLVKSEHKTDAVQTDPLKIQGQLPSRNVPEPHSIASRSSDGRPRKDSTSGRSANPSIGSNSTTDKTSLKIGILRKPDSMNLDDIVSPIPMKEPISTSSQKMHPTTRVNAKLIMINSEQEKAIEAAERELKLQVPDVKLVPPKAATVAEVSQDRDPPHVADRQEEILTHDYQSQPVKSIPSWLKQSLRQPDPYPFILAVRKKLEAVQHVREETGKPAAAGQAKEEITQQQPSTKYNSYLNEIESVPYIRKKAVNQPTEGVALHKRQSKDCFDGESAIVTKISACTSPNTTSEISSIKSDIALSLPPLLSSTKIENTPPATTTVPFYPATASGPISPLSVERISHMKIASPGSVSRSSRSGDHAKSLESRKEEKARPQNRTLGDIPAVQHSANDAHLDRSQREVEYQRLLESFNRSLTHVIEVNQQLYSALKNVPSGAALPPFSQEVLRIRDEMTQTSLAMAVPSLPTVDKAVKPEQQQGSKASGGTTTTASNYSDDFEHQSQTEVLPPVPERKPDDTAATSPVSSTTSFSGSSSPSSSGNDNSAGSSDTAGSSSSSSISSSMDNERIDSPRSVENHPTANATDEERKAKSNTTTAHSSDFDSRSFSLSDSHNNTMNNQPPMPEEYLPSFEESLRRRQLPAENPNDGLDKRGNEDGKKQHFRDKDGSRESSISEKLPPPDGQEEQSFSLQHTEKANDLKVNAVPRVSSSSQESIKKHIPQVKTSKKGAMAYEENLDATINSDLLAAMFNRTDLEVSILSTTVSETNLSYSSIGMENERGEDEAVKSESYSMTFEEQSNEGADADVTAAEESQQLIEDMSLPPMLLNNTAEHLMTDGDEECASSSSTSSSCESSATVELSVPLAVEQKVVVEEELPAEEIVSSDTSISLAQSFEEVGDSSSVSNTTTPTTITPTMTIEIIEKEAVSDRILEDERSTVDIQMSSPTKDVSANLPVTSESDYEEDVFHTKSSSGSISAGHGTTSELAKRLATLHDELEELSETFERTPLMKSPLASPISAQPPKPDHQSEDQNSSEETITFDYDEEGGEITPPFSDDPPKDEEEQSTSEPSKVGHSTSKIEVKLRSKVTGSGSGQCGSNALHHNHTESVSTPSPPPSPSMGVRMPDIINEAEVLRRQQLQIEQEIKELEQQVGFFREIPNKPPPPYIPPANGSPLALLFPCETRIDELIDGRVEALHRDRIAPDSLRSDHVTNVYEKLILDMCKEFYHDLRPAEPTVSFRTIAHDKRPLVKRKPDQVDEILKQEAHDDDARWTNFDREEIEVKDRITDELLKSLLLEALKDMGKAYGRRMKRNELAKRQQSAM</sequence>
<feature type="region of interest" description="Disordered" evidence="1">
    <location>
        <begin position="1511"/>
        <end position="1630"/>
    </location>
</feature>
<organism evidence="2 3">
    <name type="scientific">Anopheles christyi</name>
    <dbReference type="NCBI Taxonomy" id="43041"/>
    <lineage>
        <taxon>Eukaryota</taxon>
        <taxon>Metazoa</taxon>
        <taxon>Ecdysozoa</taxon>
        <taxon>Arthropoda</taxon>
        <taxon>Hexapoda</taxon>
        <taxon>Insecta</taxon>
        <taxon>Pterygota</taxon>
        <taxon>Neoptera</taxon>
        <taxon>Endopterygota</taxon>
        <taxon>Diptera</taxon>
        <taxon>Nematocera</taxon>
        <taxon>Culicoidea</taxon>
        <taxon>Culicidae</taxon>
        <taxon>Anophelinae</taxon>
        <taxon>Anopheles</taxon>
    </lineage>
</organism>
<feature type="region of interest" description="Disordered" evidence="1">
    <location>
        <begin position="208"/>
        <end position="227"/>
    </location>
</feature>
<feature type="compositionally biased region" description="Polar residues" evidence="1">
    <location>
        <begin position="316"/>
        <end position="327"/>
    </location>
</feature>
<reference evidence="3" key="1">
    <citation type="submission" date="2013-03" db="EMBL/GenBank/DDBJ databases">
        <title>The Genome Sequence of Anopheles christyi ACHKN1017.</title>
        <authorList>
            <consortium name="The Broad Institute Genomics Platform"/>
            <person name="Neafsey D.E."/>
            <person name="Besansky N."/>
            <person name="Walker B."/>
            <person name="Young S.K."/>
            <person name="Zeng Q."/>
            <person name="Gargeya S."/>
            <person name="Fitzgerald M."/>
            <person name="Haas B."/>
            <person name="Abouelleil A."/>
            <person name="Allen A.W."/>
            <person name="Alvarado L."/>
            <person name="Arachchi H.M."/>
            <person name="Berlin A.M."/>
            <person name="Chapman S.B."/>
            <person name="Gainer-Dewar J."/>
            <person name="Goldberg J."/>
            <person name="Griggs A."/>
            <person name="Gujja S."/>
            <person name="Hansen M."/>
            <person name="Howarth C."/>
            <person name="Imamovic A."/>
            <person name="Ireland A."/>
            <person name="Larimer J."/>
            <person name="McCowan C."/>
            <person name="Murphy C."/>
            <person name="Pearson M."/>
            <person name="Poon T.W."/>
            <person name="Priest M."/>
            <person name="Roberts A."/>
            <person name="Saif S."/>
            <person name="Shea T."/>
            <person name="Sisk P."/>
            <person name="Sykes S."/>
            <person name="Wortman J."/>
            <person name="Nusbaum C."/>
            <person name="Birren B."/>
        </authorList>
    </citation>
    <scope>NUCLEOTIDE SEQUENCE [LARGE SCALE GENOMIC DNA]</scope>
    <source>
        <strain evidence="3">ACHKN1017</strain>
    </source>
</reference>
<reference evidence="2" key="2">
    <citation type="submission" date="2020-05" db="UniProtKB">
        <authorList>
            <consortium name="EnsemblMetazoa"/>
        </authorList>
    </citation>
    <scope>IDENTIFICATION</scope>
    <source>
        <strain evidence="2">ACHKN1017</strain>
    </source>
</reference>
<feature type="region of interest" description="Disordered" evidence="1">
    <location>
        <begin position="858"/>
        <end position="891"/>
    </location>
</feature>
<feature type="compositionally biased region" description="Basic and acidic residues" evidence="1">
    <location>
        <begin position="551"/>
        <end position="560"/>
    </location>
</feature>
<dbReference type="STRING" id="43041.A0A182K6N7"/>
<dbReference type="EnsemblMetazoa" id="ACHR006422-RA">
    <property type="protein sequence ID" value="ACHR006422-PA"/>
    <property type="gene ID" value="ACHR006422"/>
</dbReference>
<keyword evidence="3" id="KW-1185">Reference proteome</keyword>
<feature type="compositionally biased region" description="Basic and acidic residues" evidence="1">
    <location>
        <begin position="1157"/>
        <end position="1182"/>
    </location>
</feature>
<evidence type="ECO:0000313" key="2">
    <source>
        <dbReference type="EnsemblMetazoa" id="ACHR006422-PA"/>
    </source>
</evidence>
<feature type="compositionally biased region" description="Low complexity" evidence="1">
    <location>
        <begin position="1028"/>
        <end position="1072"/>
    </location>
</feature>
<feature type="compositionally biased region" description="Low complexity" evidence="1">
    <location>
        <begin position="987"/>
        <end position="1002"/>
    </location>
</feature>
<accession>A0A182K6N7</accession>
<feature type="region of interest" description="Disordered" evidence="1">
    <location>
        <begin position="309"/>
        <end position="345"/>
    </location>
</feature>
<feature type="compositionally biased region" description="Basic and acidic residues" evidence="1">
    <location>
        <begin position="385"/>
        <end position="420"/>
    </location>
</feature>
<feature type="region of interest" description="Disordered" evidence="1">
    <location>
        <begin position="723"/>
        <end position="743"/>
    </location>
</feature>
<feature type="compositionally biased region" description="Polar residues" evidence="1">
    <location>
        <begin position="561"/>
        <end position="577"/>
    </location>
</feature>
<feature type="region of interest" description="Disordered" evidence="1">
    <location>
        <begin position="448"/>
        <end position="615"/>
    </location>
</feature>
<feature type="compositionally biased region" description="Polar residues" evidence="1">
    <location>
        <begin position="606"/>
        <end position="615"/>
    </location>
</feature>
<evidence type="ECO:0000256" key="1">
    <source>
        <dbReference type="SAM" id="MobiDB-lite"/>
    </source>
</evidence>
<feature type="compositionally biased region" description="Basic and acidic residues" evidence="1">
    <location>
        <begin position="869"/>
        <end position="886"/>
    </location>
</feature>
<feature type="region of interest" description="Disordered" evidence="1">
    <location>
        <begin position="983"/>
        <end position="1235"/>
    </location>
</feature>
<feature type="compositionally biased region" description="Basic residues" evidence="1">
    <location>
        <begin position="1226"/>
        <end position="1235"/>
    </location>
</feature>
<feature type="compositionally biased region" description="Basic and acidic residues" evidence="1">
    <location>
        <begin position="1074"/>
        <end position="1085"/>
    </location>
</feature>
<protein>
    <submittedName>
        <fullName evidence="2">Uncharacterized protein</fullName>
    </submittedName>
</protein>
<feature type="compositionally biased region" description="Polar residues" evidence="1">
    <location>
        <begin position="448"/>
        <end position="477"/>
    </location>
</feature>
<feature type="compositionally biased region" description="Polar residues" evidence="1">
    <location>
        <begin position="486"/>
        <end position="497"/>
    </location>
</feature>